<evidence type="ECO:0000256" key="5">
    <source>
        <dbReference type="ARBA" id="ARBA00022801"/>
    </source>
</evidence>
<dbReference type="InterPro" id="IPR014017">
    <property type="entry name" value="DNA_helicase_UvrD-like_C"/>
</dbReference>
<dbReference type="InterPro" id="IPR014016">
    <property type="entry name" value="UvrD-like_ATP-bd"/>
</dbReference>
<evidence type="ECO:0000256" key="11">
    <source>
        <dbReference type="ARBA" id="ARBA00023235"/>
    </source>
</evidence>
<evidence type="ECO:0000259" key="16">
    <source>
        <dbReference type="PROSITE" id="PS51198"/>
    </source>
</evidence>
<evidence type="ECO:0000256" key="8">
    <source>
        <dbReference type="ARBA" id="ARBA00022840"/>
    </source>
</evidence>
<dbReference type="PROSITE" id="PS51198">
    <property type="entry name" value="UVRD_HELICASE_ATP_BIND"/>
    <property type="match status" value="1"/>
</dbReference>
<evidence type="ECO:0000256" key="4">
    <source>
        <dbReference type="ARBA" id="ARBA00022763"/>
    </source>
</evidence>
<reference evidence="18" key="1">
    <citation type="submission" date="2021-04" db="EMBL/GenBank/DDBJ databases">
        <title>Genome based classification of Actinospica acidithermotolerans sp. nov., an actinobacterium isolated from an Indonesian hot spring.</title>
        <authorList>
            <person name="Kusuma A.B."/>
            <person name="Putra K.E."/>
            <person name="Nafisah S."/>
            <person name="Loh J."/>
            <person name="Nouioui I."/>
            <person name="Goodfellow M."/>
        </authorList>
    </citation>
    <scope>NUCLEOTIDE SEQUENCE</scope>
    <source>
        <strain evidence="18">DSM 45618</strain>
    </source>
</reference>
<dbReference type="GO" id="GO:0043138">
    <property type="term" value="F:3'-5' DNA helicase activity"/>
    <property type="evidence" value="ECO:0007669"/>
    <property type="project" value="UniProtKB-EC"/>
</dbReference>
<keyword evidence="2" id="KW-0540">Nuclease</keyword>
<dbReference type="InterPro" id="IPR013986">
    <property type="entry name" value="DExx_box_DNA_helicase_dom_sf"/>
</dbReference>
<dbReference type="InterPro" id="IPR000212">
    <property type="entry name" value="DNA_helicase_UvrD/REP"/>
</dbReference>
<keyword evidence="8 15" id="KW-0067">ATP-binding</keyword>
<dbReference type="Gene3D" id="1.10.10.160">
    <property type="match status" value="1"/>
</dbReference>
<evidence type="ECO:0000256" key="15">
    <source>
        <dbReference type="PROSITE-ProRule" id="PRU00560"/>
    </source>
</evidence>
<evidence type="ECO:0000256" key="7">
    <source>
        <dbReference type="ARBA" id="ARBA00022839"/>
    </source>
</evidence>
<dbReference type="Pfam" id="PF13361">
    <property type="entry name" value="UvrD_C"/>
    <property type="match status" value="1"/>
</dbReference>
<organism evidence="18 19">
    <name type="scientific">Actinocrinis puniceicyclus</name>
    <dbReference type="NCBI Taxonomy" id="977794"/>
    <lineage>
        <taxon>Bacteria</taxon>
        <taxon>Bacillati</taxon>
        <taxon>Actinomycetota</taxon>
        <taxon>Actinomycetes</taxon>
        <taxon>Catenulisporales</taxon>
        <taxon>Actinospicaceae</taxon>
        <taxon>Actinocrinis</taxon>
    </lineage>
</organism>
<feature type="domain" description="UvrD-like helicase C-terminal" evidence="17">
    <location>
        <begin position="385"/>
        <end position="690"/>
    </location>
</feature>
<comment type="similarity">
    <text evidence="1">Belongs to the helicase family. UvrD subfamily.</text>
</comment>
<dbReference type="GO" id="GO:0005829">
    <property type="term" value="C:cytosol"/>
    <property type="evidence" value="ECO:0007669"/>
    <property type="project" value="TreeGrafter"/>
</dbReference>
<dbReference type="RefSeq" id="WP_211467581.1">
    <property type="nucleotide sequence ID" value="NZ_JAGSXH010000031.1"/>
</dbReference>
<evidence type="ECO:0000256" key="10">
    <source>
        <dbReference type="ARBA" id="ARBA00023204"/>
    </source>
</evidence>
<dbReference type="EMBL" id="JAGSXH010000031">
    <property type="protein sequence ID" value="MBS2963673.1"/>
    <property type="molecule type" value="Genomic_DNA"/>
</dbReference>
<evidence type="ECO:0000256" key="12">
    <source>
        <dbReference type="ARBA" id="ARBA00034617"/>
    </source>
</evidence>
<dbReference type="SUPFAM" id="SSF52980">
    <property type="entry name" value="Restriction endonuclease-like"/>
    <property type="match status" value="1"/>
</dbReference>
<feature type="binding site" evidence="15">
    <location>
        <begin position="46"/>
        <end position="53"/>
    </location>
    <ligand>
        <name>ATP</name>
        <dbReference type="ChEBI" id="CHEBI:30616"/>
    </ligand>
</feature>
<comment type="catalytic activity">
    <reaction evidence="14">
        <text>ATP + H2O = ADP + phosphate + H(+)</text>
        <dbReference type="Rhea" id="RHEA:13065"/>
        <dbReference type="ChEBI" id="CHEBI:15377"/>
        <dbReference type="ChEBI" id="CHEBI:15378"/>
        <dbReference type="ChEBI" id="CHEBI:30616"/>
        <dbReference type="ChEBI" id="CHEBI:43474"/>
        <dbReference type="ChEBI" id="CHEBI:456216"/>
        <dbReference type="EC" id="5.6.2.4"/>
    </reaction>
</comment>
<proteinExistence type="inferred from homology"/>
<protein>
    <recommendedName>
        <fullName evidence="13">DNA 3'-5' helicase</fullName>
        <ecNumber evidence="13">5.6.2.4</ecNumber>
    </recommendedName>
</protein>
<dbReference type="GO" id="GO:0005524">
    <property type="term" value="F:ATP binding"/>
    <property type="evidence" value="ECO:0007669"/>
    <property type="project" value="UniProtKB-UniRule"/>
</dbReference>
<keyword evidence="3 15" id="KW-0547">Nucleotide-binding</keyword>
<dbReference type="GO" id="GO:0000725">
    <property type="term" value="P:recombinational repair"/>
    <property type="evidence" value="ECO:0007669"/>
    <property type="project" value="TreeGrafter"/>
</dbReference>
<evidence type="ECO:0000256" key="9">
    <source>
        <dbReference type="ARBA" id="ARBA00023125"/>
    </source>
</evidence>
<evidence type="ECO:0000313" key="18">
    <source>
        <dbReference type="EMBL" id="MBS2963673.1"/>
    </source>
</evidence>
<dbReference type="Gene3D" id="3.90.320.10">
    <property type="match status" value="1"/>
</dbReference>
<feature type="domain" description="UvrD-like helicase ATP-binding" evidence="16">
    <location>
        <begin position="25"/>
        <end position="384"/>
    </location>
</feature>
<keyword evidence="5 15" id="KW-0378">Hydrolase</keyword>
<dbReference type="Gene3D" id="3.40.50.300">
    <property type="entry name" value="P-loop containing nucleotide triphosphate hydrolases"/>
    <property type="match status" value="4"/>
</dbReference>
<keyword evidence="4" id="KW-0227">DNA damage</keyword>
<dbReference type="GO" id="GO:0033202">
    <property type="term" value="C:DNA helicase complex"/>
    <property type="evidence" value="ECO:0007669"/>
    <property type="project" value="TreeGrafter"/>
</dbReference>
<dbReference type="InterPro" id="IPR011604">
    <property type="entry name" value="PDDEXK-like_dom_sf"/>
</dbReference>
<gene>
    <name evidence="18" type="ORF">KGA66_11480</name>
</gene>
<dbReference type="EC" id="5.6.2.4" evidence="13"/>
<keyword evidence="9" id="KW-0238">DNA-binding</keyword>
<evidence type="ECO:0000256" key="14">
    <source>
        <dbReference type="ARBA" id="ARBA00048988"/>
    </source>
</evidence>
<evidence type="ECO:0000256" key="3">
    <source>
        <dbReference type="ARBA" id="ARBA00022741"/>
    </source>
</evidence>
<dbReference type="Pfam" id="PF12705">
    <property type="entry name" value="PDDEXK_1"/>
    <property type="match status" value="1"/>
</dbReference>
<evidence type="ECO:0000256" key="13">
    <source>
        <dbReference type="ARBA" id="ARBA00034808"/>
    </source>
</evidence>
<dbReference type="Proteomes" id="UP000677913">
    <property type="component" value="Unassembled WGS sequence"/>
</dbReference>
<keyword evidence="19" id="KW-1185">Reference proteome</keyword>
<keyword evidence="7" id="KW-0269">Exonuclease</keyword>
<keyword evidence="11" id="KW-0413">Isomerase</keyword>
<dbReference type="CDD" id="cd17932">
    <property type="entry name" value="DEXQc_UvrD"/>
    <property type="match status" value="1"/>
</dbReference>
<accession>A0A8J7WJY7</accession>
<dbReference type="GO" id="GO:0004527">
    <property type="term" value="F:exonuclease activity"/>
    <property type="evidence" value="ECO:0007669"/>
    <property type="project" value="UniProtKB-KW"/>
</dbReference>
<dbReference type="InterPro" id="IPR011335">
    <property type="entry name" value="Restrct_endonuc-II-like"/>
</dbReference>
<dbReference type="InterPro" id="IPR038726">
    <property type="entry name" value="PDDEXK_AddAB-type"/>
</dbReference>
<evidence type="ECO:0000259" key="17">
    <source>
        <dbReference type="PROSITE" id="PS51217"/>
    </source>
</evidence>
<dbReference type="GO" id="GO:0003677">
    <property type="term" value="F:DNA binding"/>
    <property type="evidence" value="ECO:0007669"/>
    <property type="project" value="UniProtKB-KW"/>
</dbReference>
<evidence type="ECO:0000256" key="6">
    <source>
        <dbReference type="ARBA" id="ARBA00022806"/>
    </source>
</evidence>
<dbReference type="AlphaFoldDB" id="A0A8J7WJY7"/>
<dbReference type="SUPFAM" id="SSF52540">
    <property type="entry name" value="P-loop containing nucleoside triphosphate hydrolases"/>
    <property type="match status" value="1"/>
</dbReference>
<dbReference type="PANTHER" id="PTHR11070">
    <property type="entry name" value="UVRD / RECB / PCRA DNA HELICASE FAMILY MEMBER"/>
    <property type="match status" value="1"/>
</dbReference>
<dbReference type="InterPro" id="IPR027417">
    <property type="entry name" value="P-loop_NTPase"/>
</dbReference>
<dbReference type="PANTHER" id="PTHR11070:SF55">
    <property type="entry name" value="DNA 3'-5' HELICASE"/>
    <property type="match status" value="1"/>
</dbReference>
<dbReference type="PROSITE" id="PS51217">
    <property type="entry name" value="UVRD_HELICASE_CTER"/>
    <property type="match status" value="1"/>
</dbReference>
<keyword evidence="10" id="KW-0234">DNA repair</keyword>
<evidence type="ECO:0000256" key="2">
    <source>
        <dbReference type="ARBA" id="ARBA00022722"/>
    </source>
</evidence>
<name>A0A8J7WJY7_9ACTN</name>
<sequence length="1106" mass="119954">MSGPARAGGGARIETPRDLGRVLGVPYTAEQIAAIVAPLTPGVIVAGAGSGKTTVMAARVVWLVATGLVGPGEVLGLTFTNKAAGELRERVRAALAAAGFAPQDGFDPEGGDPAAVPDEAGEPVISTYHAYADRLIKEHGLRLGLEPSTRLLADAGRYTLAARVVRTATGPFDALRGSISGITKDLIDLDAELSEHVVAPARLAEFDHAFAQAAELYRDPVTGKSVRALNRRTNRRGAVYERYLEAATKARERGELLSLVGEYRGLKASRDLMDFGDQMSVGTRLAEEVPQVGAIERGRYRVVLLDEYQDTSVAQRRMLSALFSGPDPERGLGHAVTAVGDPCQSIYGWRGASAANIDQFPEHFRTAAGTSARVYPLTENRRSGGRLLAFANAQSAPLRDHHGSVRRLEPAAEKADLGHAVVALLPGYAEEVRWLADRIQELDGAVPWSQIAVLVRKGAQIPELYAELHGRGVPVEVVGLSGLLDLPEVADLVAMLDVLDDPIANASTVRLLTGPRWRIGPRDLALLGRRARELVRPLAAAGASALDLVAANSDPTDVVSLSDALADPGDQLPYSAQARRRFAQFAAEIRRLRRGLSEPVLDVLHRILQETGLDVELAASPAAFRQRCAETVGAFLHVAGDFTGLDGEQSATAFRAFLRASAEHERGLDIDLPPTAAETVKILTMHKAKGLEWEVVVVPHQYAEAAKADKWTAKRSKLPHELRGDPMPLLGPERDKADFEDFDAAMREHAELESQRLNYVTLTRAKSRLIVSGHRWGPTQTTPREPNAMLVELRDHCRADPANGEVALWADAPGEGEANPALAAARELTWPPDPSGEARDRRRQAAQAVLAALGEPYEADAAAHDPAADDPVTRLPAELRAMVNGWDADIEALLGELRQAHEVRFEVPMPRTLSATRLVSYAADPDAFAEELFRPMPRPPAPQARRGTEFHAWVERRYGQQTLFDEDELDLLAEDEEVAGQDDLAALKEAFLRTPYANREPYRVEAPFQLLLGGQIVRGRIDAVYREPDGSYEVVDWKTNRAANADPLQLAVYRIAWAQTAGVAVEQVKATFLYVRTGEIQRPESLPDSDALVRLLASRRGAGTET</sequence>
<comment type="caution">
    <text evidence="18">The sequence shown here is derived from an EMBL/GenBank/DDBJ whole genome shotgun (WGS) entry which is preliminary data.</text>
</comment>
<dbReference type="Pfam" id="PF00580">
    <property type="entry name" value="UvrD-helicase"/>
    <property type="match status" value="1"/>
</dbReference>
<evidence type="ECO:0000313" key="19">
    <source>
        <dbReference type="Proteomes" id="UP000677913"/>
    </source>
</evidence>
<comment type="catalytic activity">
    <reaction evidence="12">
        <text>Couples ATP hydrolysis with the unwinding of duplex DNA by translocating in the 3'-5' direction.</text>
        <dbReference type="EC" id="5.6.2.4"/>
    </reaction>
</comment>
<keyword evidence="6 15" id="KW-0347">Helicase</keyword>
<evidence type="ECO:0000256" key="1">
    <source>
        <dbReference type="ARBA" id="ARBA00009922"/>
    </source>
</evidence>
<dbReference type="Gene3D" id="1.10.486.10">
    <property type="entry name" value="PCRA, domain 4"/>
    <property type="match status" value="1"/>
</dbReference>